<sequence>MSRGTRRPRVNSISSSSDDDDTVLDEKTSPCKLLELARKLQEKRTTAEEEARSLRRELADVTNKAVAGHRTGSRRKRARVASSSGPESEPDSDSSNVSDDENDVKQAGRYFTMMHGLWLREKQHTFKLDVDKSVEEKCRFDKEDNKSRAQLLEIRMLLPPKLHSSLKDTWLRTKFMQAMGEQHSNTSTRLRRHIVDVFDAGLPGVVVKAVDLVSSGGRQEKFRHLIGWVVGSEGQGSYANLDVAVLHKDYKGKFDTNTVFLNPLLMHVFAAIIRGPTAALAMAQPAKAVAPPTDTMELRHGIKNITPGAIAASAVLTHWALSADDQLQASGAVTGIDYAAAFEQYLQYLMKGLWDRKPSVEKIIREWDAVLFPHTGSSLVRSQGDQTGDEFRSAMEQLSAEEAIPSDDEHAEEDCEADNA</sequence>
<dbReference type="STRING" id="5364.A0A5C3MQK6"/>
<keyword evidence="3" id="KW-1185">Reference proteome</keyword>
<accession>A0A5C3MQK6</accession>
<proteinExistence type="predicted"/>
<protein>
    <submittedName>
        <fullName evidence="2">Uncharacterized protein</fullName>
    </submittedName>
</protein>
<evidence type="ECO:0000256" key="1">
    <source>
        <dbReference type="SAM" id="MobiDB-lite"/>
    </source>
</evidence>
<dbReference type="Proteomes" id="UP000305948">
    <property type="component" value="Unassembled WGS sequence"/>
</dbReference>
<dbReference type="OrthoDB" id="3248009at2759"/>
<gene>
    <name evidence="2" type="ORF">OE88DRAFT_1739078</name>
</gene>
<feature type="region of interest" description="Disordered" evidence="1">
    <location>
        <begin position="1"/>
        <end position="103"/>
    </location>
</feature>
<feature type="region of interest" description="Disordered" evidence="1">
    <location>
        <begin position="401"/>
        <end position="420"/>
    </location>
</feature>
<evidence type="ECO:0000313" key="2">
    <source>
        <dbReference type="EMBL" id="TFK47053.1"/>
    </source>
</evidence>
<dbReference type="AlphaFoldDB" id="A0A5C3MQK6"/>
<reference evidence="2 3" key="1">
    <citation type="journal article" date="2019" name="Nat. Ecol. Evol.">
        <title>Megaphylogeny resolves global patterns of mushroom evolution.</title>
        <authorList>
            <person name="Varga T."/>
            <person name="Krizsan K."/>
            <person name="Foldi C."/>
            <person name="Dima B."/>
            <person name="Sanchez-Garcia M."/>
            <person name="Sanchez-Ramirez S."/>
            <person name="Szollosi G.J."/>
            <person name="Szarkandi J.G."/>
            <person name="Papp V."/>
            <person name="Albert L."/>
            <person name="Andreopoulos W."/>
            <person name="Angelini C."/>
            <person name="Antonin V."/>
            <person name="Barry K.W."/>
            <person name="Bougher N.L."/>
            <person name="Buchanan P."/>
            <person name="Buyck B."/>
            <person name="Bense V."/>
            <person name="Catcheside P."/>
            <person name="Chovatia M."/>
            <person name="Cooper J."/>
            <person name="Damon W."/>
            <person name="Desjardin D."/>
            <person name="Finy P."/>
            <person name="Geml J."/>
            <person name="Haridas S."/>
            <person name="Hughes K."/>
            <person name="Justo A."/>
            <person name="Karasinski D."/>
            <person name="Kautmanova I."/>
            <person name="Kiss B."/>
            <person name="Kocsube S."/>
            <person name="Kotiranta H."/>
            <person name="LaButti K.M."/>
            <person name="Lechner B.E."/>
            <person name="Liimatainen K."/>
            <person name="Lipzen A."/>
            <person name="Lukacs Z."/>
            <person name="Mihaltcheva S."/>
            <person name="Morgado L.N."/>
            <person name="Niskanen T."/>
            <person name="Noordeloos M.E."/>
            <person name="Ohm R.A."/>
            <person name="Ortiz-Santana B."/>
            <person name="Ovrebo C."/>
            <person name="Racz N."/>
            <person name="Riley R."/>
            <person name="Savchenko A."/>
            <person name="Shiryaev A."/>
            <person name="Soop K."/>
            <person name="Spirin V."/>
            <person name="Szebenyi C."/>
            <person name="Tomsovsky M."/>
            <person name="Tulloss R.E."/>
            <person name="Uehling J."/>
            <person name="Grigoriev I.V."/>
            <person name="Vagvolgyi C."/>
            <person name="Papp T."/>
            <person name="Martin F.M."/>
            <person name="Miettinen O."/>
            <person name="Hibbett D.S."/>
            <person name="Nagy L.G."/>
        </authorList>
    </citation>
    <scope>NUCLEOTIDE SEQUENCE [LARGE SCALE GENOMIC DNA]</scope>
    <source>
        <strain evidence="2 3">OMC1185</strain>
    </source>
</reference>
<evidence type="ECO:0000313" key="3">
    <source>
        <dbReference type="Proteomes" id="UP000305948"/>
    </source>
</evidence>
<dbReference type="InterPro" id="IPR046521">
    <property type="entry name" value="DUF6698"/>
</dbReference>
<organism evidence="2 3">
    <name type="scientific">Heliocybe sulcata</name>
    <dbReference type="NCBI Taxonomy" id="5364"/>
    <lineage>
        <taxon>Eukaryota</taxon>
        <taxon>Fungi</taxon>
        <taxon>Dikarya</taxon>
        <taxon>Basidiomycota</taxon>
        <taxon>Agaricomycotina</taxon>
        <taxon>Agaricomycetes</taxon>
        <taxon>Gloeophyllales</taxon>
        <taxon>Gloeophyllaceae</taxon>
        <taxon>Heliocybe</taxon>
    </lineage>
</organism>
<feature type="compositionally biased region" description="Acidic residues" evidence="1">
    <location>
        <begin position="404"/>
        <end position="420"/>
    </location>
</feature>
<name>A0A5C3MQK6_9AGAM</name>
<dbReference type="EMBL" id="ML213526">
    <property type="protein sequence ID" value="TFK47053.1"/>
    <property type="molecule type" value="Genomic_DNA"/>
</dbReference>
<feature type="compositionally biased region" description="Acidic residues" evidence="1">
    <location>
        <begin position="88"/>
        <end position="102"/>
    </location>
</feature>
<dbReference type="Pfam" id="PF20414">
    <property type="entry name" value="DUF6698"/>
    <property type="match status" value="1"/>
</dbReference>
<feature type="compositionally biased region" description="Basic and acidic residues" evidence="1">
    <location>
        <begin position="24"/>
        <end position="59"/>
    </location>
</feature>